<reference evidence="1 2" key="1">
    <citation type="submission" date="2019-08" db="EMBL/GenBank/DDBJ databases">
        <authorList>
            <person name="Alioto T."/>
            <person name="Alioto T."/>
            <person name="Gomez Garrido J."/>
        </authorList>
    </citation>
    <scope>NUCLEOTIDE SEQUENCE [LARGE SCALE GENOMIC DNA]</scope>
</reference>
<dbReference type="EMBL" id="CABPRJ010000978">
    <property type="protein sequence ID" value="VVC33917.1"/>
    <property type="molecule type" value="Genomic_DNA"/>
</dbReference>
<organism evidence="1 2">
    <name type="scientific">Cinara cedri</name>
    <dbReference type="NCBI Taxonomy" id="506608"/>
    <lineage>
        <taxon>Eukaryota</taxon>
        <taxon>Metazoa</taxon>
        <taxon>Ecdysozoa</taxon>
        <taxon>Arthropoda</taxon>
        <taxon>Hexapoda</taxon>
        <taxon>Insecta</taxon>
        <taxon>Pterygota</taxon>
        <taxon>Neoptera</taxon>
        <taxon>Paraneoptera</taxon>
        <taxon>Hemiptera</taxon>
        <taxon>Sternorrhyncha</taxon>
        <taxon>Aphidomorpha</taxon>
        <taxon>Aphidoidea</taxon>
        <taxon>Aphididae</taxon>
        <taxon>Lachninae</taxon>
        <taxon>Cinara</taxon>
    </lineage>
</organism>
<accession>A0A5E4MQH5</accession>
<sequence length="94" mass="11120">MNQFTLMSQLPSFQFIKFNNSRYHKSPLELHKNTTVSIIFINKIYSASICQYSKNKSNSYNCGVYIIYYMFKIMKESNSNKKFNPDGFRGMFVL</sequence>
<dbReference type="OrthoDB" id="6629177at2759"/>
<evidence type="ECO:0000313" key="2">
    <source>
        <dbReference type="Proteomes" id="UP000325440"/>
    </source>
</evidence>
<gene>
    <name evidence="1" type="ORF">CINCED_3A013706</name>
</gene>
<evidence type="ECO:0008006" key="3">
    <source>
        <dbReference type="Google" id="ProtNLM"/>
    </source>
</evidence>
<proteinExistence type="predicted"/>
<name>A0A5E4MQH5_9HEMI</name>
<protein>
    <recommendedName>
        <fullName evidence="3">Ubiquitin-like protease family profile domain-containing protein</fullName>
    </recommendedName>
</protein>
<dbReference type="AlphaFoldDB" id="A0A5E4MQH5"/>
<dbReference type="Proteomes" id="UP000325440">
    <property type="component" value="Unassembled WGS sequence"/>
</dbReference>
<keyword evidence="2" id="KW-1185">Reference proteome</keyword>
<evidence type="ECO:0000313" key="1">
    <source>
        <dbReference type="EMBL" id="VVC33917.1"/>
    </source>
</evidence>